<keyword evidence="3 8" id="KW-0819">tRNA processing</keyword>
<feature type="domain" description="Gcp-like" evidence="9">
    <location>
        <begin position="28"/>
        <end position="308"/>
    </location>
</feature>
<feature type="binding site" evidence="8">
    <location>
        <position position="172"/>
    </location>
    <ligand>
        <name>substrate</name>
    </ligand>
</feature>
<keyword evidence="2 8" id="KW-0808">Transferase</keyword>
<dbReference type="PANTHER" id="PTHR11735:SF6">
    <property type="entry name" value="TRNA N6-ADENOSINE THREONYLCARBAMOYLTRANSFERASE, MITOCHONDRIAL"/>
    <property type="match status" value="1"/>
</dbReference>
<evidence type="ECO:0000256" key="6">
    <source>
        <dbReference type="ARBA" id="ARBA00023315"/>
    </source>
</evidence>
<comment type="function">
    <text evidence="8">Required for the formation of a threonylcarbamoyl group on adenosine at position 37 (t(6)A37) in tRNAs that read codons beginning with adenine. Is involved in the transfer of the threonylcarbamoyl moiety of threonylcarbamoyl-AMP (TC-AMP) to the N6 group of A37, together with TsaE and TsaB. TsaD likely plays a direct catalytic role in this reaction.</text>
</comment>
<dbReference type="InterPro" id="IPR000905">
    <property type="entry name" value="Gcp-like_dom"/>
</dbReference>
<evidence type="ECO:0000256" key="1">
    <source>
        <dbReference type="ARBA" id="ARBA00022490"/>
    </source>
</evidence>
<feature type="binding site" evidence="8">
    <location>
        <position position="189"/>
    </location>
    <ligand>
        <name>substrate</name>
    </ligand>
</feature>
<evidence type="ECO:0000256" key="2">
    <source>
        <dbReference type="ARBA" id="ARBA00022679"/>
    </source>
</evidence>
<dbReference type="EMBL" id="AP027925">
    <property type="protein sequence ID" value="BED92578.1"/>
    <property type="molecule type" value="Genomic_DNA"/>
</dbReference>
<keyword evidence="5 8" id="KW-0408">Iron</keyword>
<evidence type="ECO:0000259" key="9">
    <source>
        <dbReference type="Pfam" id="PF00814"/>
    </source>
</evidence>
<dbReference type="GO" id="GO:0002949">
    <property type="term" value="P:tRNA threonylcarbamoyladenosine modification"/>
    <property type="evidence" value="ECO:0007669"/>
    <property type="project" value="UniProtKB-UniRule"/>
</dbReference>
<organism evidence="10">
    <name type="scientific">Candidatus Paraimprobicoccus trichonymphae</name>
    <dbReference type="NCBI Taxonomy" id="3033793"/>
    <lineage>
        <taxon>Bacteria</taxon>
        <taxon>Bacillati</taxon>
        <taxon>Bacillota</taxon>
        <taxon>Clostridia</taxon>
        <taxon>Candidatus Paraimprobicoccus</taxon>
    </lineage>
</organism>
<dbReference type="FunFam" id="3.30.420.40:FF:000012">
    <property type="entry name" value="tRNA N6-adenosine threonylcarbamoyltransferase"/>
    <property type="match status" value="1"/>
</dbReference>
<dbReference type="CDD" id="cd24133">
    <property type="entry name" value="ASKHA_NBD_TsaD_bac"/>
    <property type="match status" value="1"/>
</dbReference>
<sequence>MRTSNLNILAFETSCDDTAVAIVKNGREVLSSSVFSQIKTHIEYGGVVPEIAARSHLNNIFQVTKQTFESSNLKLEDINLVAVTCEPGLLSSLLVGINFAEGFALSRDLELIPVNHLKGHVASLYISNKNLEPPFLCLIVSGGHTQIVEVKNYVNIKILGQTRDDAAGEIFDKVTRKLGLDYPGGTHIDEIADNGIDNFYKFPRPKLQKYDFSFSGIKTHTLNLINNLKSELIIENLLASFRKSVVDYLIFNLTKAAQDLNYRKIAISGGVSANKLLRETLELECKKRNWEYFKPELKYSGDNAAMIGSQAYYEYLNKIKKVK</sequence>
<dbReference type="SUPFAM" id="SSF53067">
    <property type="entry name" value="Actin-like ATPase domain"/>
    <property type="match status" value="1"/>
</dbReference>
<dbReference type="GO" id="GO:0061711">
    <property type="term" value="F:tRNA N(6)-L-threonylcarbamoyladenine synthase activity"/>
    <property type="evidence" value="ECO:0007669"/>
    <property type="project" value="UniProtKB-EC"/>
</dbReference>
<dbReference type="FunFam" id="3.30.420.40:FF:000040">
    <property type="entry name" value="tRNA N6-adenosine threonylcarbamoyltransferase"/>
    <property type="match status" value="1"/>
</dbReference>
<dbReference type="KEGG" id="ptrh:RsTaC01_0362"/>
<dbReference type="GO" id="GO:0005506">
    <property type="term" value="F:iron ion binding"/>
    <property type="evidence" value="ECO:0007669"/>
    <property type="project" value="UniProtKB-UniRule"/>
</dbReference>
<evidence type="ECO:0000256" key="8">
    <source>
        <dbReference type="HAMAP-Rule" id="MF_01445"/>
    </source>
</evidence>
<feature type="binding site" evidence="8">
    <location>
        <position position="116"/>
    </location>
    <ligand>
        <name>Fe cation</name>
        <dbReference type="ChEBI" id="CHEBI:24875"/>
    </ligand>
</feature>
<evidence type="ECO:0000256" key="7">
    <source>
        <dbReference type="ARBA" id="ARBA00048117"/>
    </source>
</evidence>
<dbReference type="Gene3D" id="3.30.420.40">
    <property type="match status" value="2"/>
</dbReference>
<gene>
    <name evidence="8" type="primary">tsaD</name>
    <name evidence="10" type="ORF">RsTaC01_0362</name>
</gene>
<keyword evidence="6 8" id="KW-0012">Acyltransferase</keyword>
<comment type="similarity">
    <text evidence="8">Belongs to the KAE1 / TsaD family.</text>
</comment>
<dbReference type="InterPro" id="IPR017861">
    <property type="entry name" value="KAE1/TsaD"/>
</dbReference>
<accession>A0AA48KXM9</accession>
<dbReference type="Proteomes" id="UP001335720">
    <property type="component" value="Chromosome"/>
</dbReference>
<comment type="cofactor">
    <cofactor evidence="8">
        <name>Fe(2+)</name>
        <dbReference type="ChEBI" id="CHEBI:29033"/>
    </cofactor>
    <text evidence="8">Binds 1 Fe(2+) ion per subunit.</text>
</comment>
<dbReference type="EC" id="2.3.1.234" evidence="8"/>
<feature type="binding site" evidence="8">
    <location>
        <position position="185"/>
    </location>
    <ligand>
        <name>substrate</name>
    </ligand>
</feature>
<dbReference type="InterPro" id="IPR043129">
    <property type="entry name" value="ATPase_NBD"/>
</dbReference>
<feature type="binding site" evidence="8">
    <location>
        <position position="120"/>
    </location>
    <ligand>
        <name>Fe cation</name>
        <dbReference type="ChEBI" id="CHEBI:24875"/>
    </ligand>
</feature>
<dbReference type="NCBIfam" id="TIGR03723">
    <property type="entry name" value="T6A_TsaD_YgjD"/>
    <property type="match status" value="1"/>
</dbReference>
<feature type="binding site" evidence="8">
    <location>
        <position position="302"/>
    </location>
    <ligand>
        <name>Fe cation</name>
        <dbReference type="ChEBI" id="CHEBI:24875"/>
    </ligand>
</feature>
<keyword evidence="4 8" id="KW-0479">Metal-binding</keyword>
<evidence type="ECO:0000256" key="5">
    <source>
        <dbReference type="ARBA" id="ARBA00023004"/>
    </source>
</evidence>
<dbReference type="HAMAP" id="MF_01445">
    <property type="entry name" value="TsaD"/>
    <property type="match status" value="1"/>
</dbReference>
<evidence type="ECO:0000256" key="4">
    <source>
        <dbReference type="ARBA" id="ARBA00022723"/>
    </source>
</evidence>
<dbReference type="AlphaFoldDB" id="A0AA48KXM9"/>
<comment type="subcellular location">
    <subcellularLocation>
        <location evidence="8">Cytoplasm</location>
    </subcellularLocation>
</comment>
<evidence type="ECO:0000313" key="10">
    <source>
        <dbReference type="EMBL" id="BED92578.1"/>
    </source>
</evidence>
<proteinExistence type="inferred from homology"/>
<dbReference type="NCBIfam" id="TIGR00329">
    <property type="entry name" value="gcp_kae1"/>
    <property type="match status" value="1"/>
</dbReference>
<evidence type="ECO:0000256" key="3">
    <source>
        <dbReference type="ARBA" id="ARBA00022694"/>
    </source>
</evidence>
<dbReference type="Pfam" id="PF00814">
    <property type="entry name" value="TsaD"/>
    <property type="match status" value="1"/>
</dbReference>
<feature type="binding site" evidence="8">
    <location>
        <position position="274"/>
    </location>
    <ligand>
        <name>substrate</name>
    </ligand>
</feature>
<dbReference type="GO" id="GO:0005737">
    <property type="term" value="C:cytoplasm"/>
    <property type="evidence" value="ECO:0007669"/>
    <property type="project" value="UniProtKB-SubCell"/>
</dbReference>
<reference evidence="10" key="1">
    <citation type="journal article" date="2023" name="ISME J.">
        <title>Emergence of putative energy parasites within Clostridia revealed by genome analysis of a novel endosymbiotic clade.</title>
        <authorList>
            <person name="Takahashi K."/>
            <person name="Kuwahara H."/>
            <person name="Horikawa Y."/>
            <person name="Izawa K."/>
            <person name="Kato D."/>
            <person name="Inagaki T."/>
            <person name="Yuki M."/>
            <person name="Ohkuma M."/>
            <person name="Hongoh Y."/>
        </authorList>
    </citation>
    <scope>NUCLEOTIDE SEQUENCE</scope>
    <source>
        <strain evidence="10">RsTa-C01</strain>
    </source>
</reference>
<dbReference type="PRINTS" id="PR00789">
    <property type="entry name" value="OSIALOPTASE"/>
</dbReference>
<comment type="catalytic activity">
    <reaction evidence="7 8">
        <text>L-threonylcarbamoyladenylate + adenosine(37) in tRNA = N(6)-L-threonylcarbamoyladenosine(37) in tRNA + AMP + H(+)</text>
        <dbReference type="Rhea" id="RHEA:37059"/>
        <dbReference type="Rhea" id="RHEA-COMP:10162"/>
        <dbReference type="Rhea" id="RHEA-COMP:10163"/>
        <dbReference type="ChEBI" id="CHEBI:15378"/>
        <dbReference type="ChEBI" id="CHEBI:73682"/>
        <dbReference type="ChEBI" id="CHEBI:74411"/>
        <dbReference type="ChEBI" id="CHEBI:74418"/>
        <dbReference type="ChEBI" id="CHEBI:456215"/>
        <dbReference type="EC" id="2.3.1.234"/>
    </reaction>
</comment>
<dbReference type="InterPro" id="IPR022450">
    <property type="entry name" value="TsaD"/>
</dbReference>
<keyword evidence="1 8" id="KW-0963">Cytoplasm</keyword>
<protein>
    <recommendedName>
        <fullName evidence="8">tRNA N6-adenosine threonylcarbamoyltransferase</fullName>
        <ecNumber evidence="8">2.3.1.234</ecNumber>
    </recommendedName>
    <alternativeName>
        <fullName evidence="8">N6-L-threonylcarbamoyladenine synthase</fullName>
        <shortName evidence="8">t(6)A synthase</shortName>
    </alternativeName>
    <alternativeName>
        <fullName evidence="8">t(6)A37 threonylcarbamoyladenosine biosynthesis protein TsaD</fullName>
    </alternativeName>
    <alternativeName>
        <fullName evidence="8">tRNA threonylcarbamoyladenosine biosynthesis protein TsaD</fullName>
    </alternativeName>
</protein>
<name>A0AA48KXM9_9FIRM</name>
<feature type="binding site" evidence="8">
    <location>
        <begin position="139"/>
        <end position="143"/>
    </location>
    <ligand>
        <name>substrate</name>
    </ligand>
</feature>
<dbReference type="PANTHER" id="PTHR11735">
    <property type="entry name" value="TRNA N6-ADENOSINE THREONYLCARBAMOYLTRANSFERASE"/>
    <property type="match status" value="1"/>
</dbReference>